<organism evidence="3 4">
    <name type="scientific">Buddleja alternifolia</name>
    <dbReference type="NCBI Taxonomy" id="168488"/>
    <lineage>
        <taxon>Eukaryota</taxon>
        <taxon>Viridiplantae</taxon>
        <taxon>Streptophyta</taxon>
        <taxon>Embryophyta</taxon>
        <taxon>Tracheophyta</taxon>
        <taxon>Spermatophyta</taxon>
        <taxon>Magnoliopsida</taxon>
        <taxon>eudicotyledons</taxon>
        <taxon>Gunneridae</taxon>
        <taxon>Pentapetalae</taxon>
        <taxon>asterids</taxon>
        <taxon>lamiids</taxon>
        <taxon>Lamiales</taxon>
        <taxon>Scrophulariaceae</taxon>
        <taxon>Buddlejeae</taxon>
        <taxon>Buddleja</taxon>
    </lineage>
</organism>
<feature type="compositionally biased region" description="Polar residues" evidence="1">
    <location>
        <begin position="8"/>
        <end position="25"/>
    </location>
</feature>
<keyword evidence="2" id="KW-0812">Transmembrane</keyword>
<dbReference type="NCBIfam" id="TIGR01571">
    <property type="entry name" value="A_thal_Cys_rich"/>
    <property type="match status" value="1"/>
</dbReference>
<dbReference type="AlphaFoldDB" id="A0AAV6XHT1"/>
<dbReference type="InterPro" id="IPR006461">
    <property type="entry name" value="PLAC_motif_containing"/>
</dbReference>
<proteinExistence type="predicted"/>
<evidence type="ECO:0000313" key="4">
    <source>
        <dbReference type="Proteomes" id="UP000826271"/>
    </source>
</evidence>
<feature type="region of interest" description="Disordered" evidence="1">
    <location>
        <begin position="1"/>
        <end position="25"/>
    </location>
</feature>
<comment type="caution">
    <text evidence="3">The sequence shown here is derived from an EMBL/GenBank/DDBJ whole genome shotgun (WGS) entry which is preliminary data.</text>
</comment>
<dbReference type="EMBL" id="WHWC01000007">
    <property type="protein sequence ID" value="KAG8379972.1"/>
    <property type="molecule type" value="Genomic_DNA"/>
</dbReference>
<reference evidence="3" key="1">
    <citation type="submission" date="2019-10" db="EMBL/GenBank/DDBJ databases">
        <authorList>
            <person name="Zhang R."/>
            <person name="Pan Y."/>
            <person name="Wang J."/>
            <person name="Ma R."/>
            <person name="Yu S."/>
        </authorList>
    </citation>
    <scope>NUCLEOTIDE SEQUENCE</scope>
    <source>
        <strain evidence="3">LA-IB0</strain>
        <tissue evidence="3">Leaf</tissue>
    </source>
</reference>
<accession>A0AAV6XHT1</accession>
<evidence type="ECO:0000256" key="1">
    <source>
        <dbReference type="SAM" id="MobiDB-lite"/>
    </source>
</evidence>
<keyword evidence="4" id="KW-1185">Reference proteome</keyword>
<sequence>MGRIESNPGIQAPNSGQPVGSYPQNVQSPLPHIGNPWNSGLFDCHLDPTNAVMTTLFPCVTFGQVAEVLDATDPLSQLNCTFGSLVYLLLMGVCANCVIGSKYRKKLRSRYGLVEAPYEDELSHLLCPFCSLCQEFRELKSRGLDPALGWQGIIAREQAMQQMNKPPPPQAMSM</sequence>
<dbReference type="Proteomes" id="UP000826271">
    <property type="component" value="Unassembled WGS sequence"/>
</dbReference>
<dbReference type="PANTHER" id="PTHR15907">
    <property type="entry name" value="DUF614 FAMILY PROTEIN-RELATED"/>
    <property type="match status" value="1"/>
</dbReference>
<gene>
    <name evidence="3" type="ORF">BUALT_Bualt07G0145100</name>
</gene>
<keyword evidence="2" id="KW-1133">Transmembrane helix</keyword>
<dbReference type="Pfam" id="PF04749">
    <property type="entry name" value="PLAC8"/>
    <property type="match status" value="1"/>
</dbReference>
<feature type="transmembrane region" description="Helical" evidence="2">
    <location>
        <begin position="82"/>
        <end position="101"/>
    </location>
</feature>
<name>A0AAV6XHT1_9LAMI</name>
<protein>
    <submittedName>
        <fullName evidence="3">Uncharacterized protein</fullName>
    </submittedName>
</protein>
<evidence type="ECO:0000313" key="3">
    <source>
        <dbReference type="EMBL" id="KAG8379972.1"/>
    </source>
</evidence>
<evidence type="ECO:0000256" key="2">
    <source>
        <dbReference type="SAM" id="Phobius"/>
    </source>
</evidence>
<keyword evidence="2" id="KW-0472">Membrane</keyword>